<gene>
    <name evidence="2" type="ORF">OS493_026166</name>
</gene>
<feature type="region of interest" description="Disordered" evidence="1">
    <location>
        <begin position="14"/>
        <end position="69"/>
    </location>
</feature>
<dbReference type="EMBL" id="MU825418">
    <property type="protein sequence ID" value="KAJ7390291.1"/>
    <property type="molecule type" value="Genomic_DNA"/>
</dbReference>
<accession>A0A9W9ZYP2</accession>
<organism evidence="2 3">
    <name type="scientific">Desmophyllum pertusum</name>
    <dbReference type="NCBI Taxonomy" id="174260"/>
    <lineage>
        <taxon>Eukaryota</taxon>
        <taxon>Metazoa</taxon>
        <taxon>Cnidaria</taxon>
        <taxon>Anthozoa</taxon>
        <taxon>Hexacorallia</taxon>
        <taxon>Scleractinia</taxon>
        <taxon>Caryophylliina</taxon>
        <taxon>Caryophylliidae</taxon>
        <taxon>Desmophyllum</taxon>
    </lineage>
</organism>
<evidence type="ECO:0000313" key="3">
    <source>
        <dbReference type="Proteomes" id="UP001163046"/>
    </source>
</evidence>
<reference evidence="2" key="1">
    <citation type="submission" date="2023-01" db="EMBL/GenBank/DDBJ databases">
        <title>Genome assembly of the deep-sea coral Lophelia pertusa.</title>
        <authorList>
            <person name="Herrera S."/>
            <person name="Cordes E."/>
        </authorList>
    </citation>
    <scope>NUCLEOTIDE SEQUENCE</scope>
    <source>
        <strain evidence="2">USNM1676648</strain>
        <tissue evidence="2">Polyp</tissue>
    </source>
</reference>
<keyword evidence="3" id="KW-1185">Reference proteome</keyword>
<proteinExistence type="predicted"/>
<evidence type="ECO:0000313" key="2">
    <source>
        <dbReference type="EMBL" id="KAJ7390291.1"/>
    </source>
</evidence>
<sequence length="88" mass="10139">MSVSNCQCITYKRKSPAQAHYTSVRRSNSKKKKKKEEEEEERKKTKKKLRPELRSNIKKLNNARPICPRQQPGGIHSPACCLDKLGIC</sequence>
<protein>
    <submittedName>
        <fullName evidence="2">Uncharacterized protein</fullName>
    </submittedName>
</protein>
<dbReference type="Proteomes" id="UP001163046">
    <property type="component" value="Unassembled WGS sequence"/>
</dbReference>
<comment type="caution">
    <text evidence="2">The sequence shown here is derived from an EMBL/GenBank/DDBJ whole genome shotgun (WGS) entry which is preliminary data.</text>
</comment>
<dbReference type="AlphaFoldDB" id="A0A9W9ZYP2"/>
<name>A0A9W9ZYP2_9CNID</name>
<evidence type="ECO:0000256" key="1">
    <source>
        <dbReference type="SAM" id="MobiDB-lite"/>
    </source>
</evidence>